<feature type="domain" description="Aminoglycoside phosphotransferase" evidence="1">
    <location>
        <begin position="226"/>
        <end position="437"/>
    </location>
</feature>
<dbReference type="PANTHER" id="PTHR42924">
    <property type="entry name" value="EXONUCLEASE"/>
    <property type="match status" value="1"/>
</dbReference>
<dbReference type="PANTHER" id="PTHR42924:SF3">
    <property type="entry name" value="POLYMERASE_HISTIDINOL PHOSPHATASE N-TERMINAL DOMAIN-CONTAINING PROTEIN"/>
    <property type="match status" value="1"/>
</dbReference>
<evidence type="ECO:0000259" key="1">
    <source>
        <dbReference type="Pfam" id="PF01636"/>
    </source>
</evidence>
<dbReference type="SUPFAM" id="SSF89550">
    <property type="entry name" value="PHP domain-like"/>
    <property type="match status" value="1"/>
</dbReference>
<proteinExistence type="predicted"/>
<reference evidence="3" key="1">
    <citation type="submission" date="2020-06" db="EMBL/GenBank/DDBJ databases">
        <title>Draft genomic sequecing of Geomonas sp. Red745.</title>
        <authorList>
            <person name="Itoh H."/>
            <person name="Xu Z.X."/>
            <person name="Ushijima N."/>
            <person name="Masuda Y."/>
            <person name="Shiratori Y."/>
            <person name="Senoo K."/>
        </authorList>
    </citation>
    <scope>NUCLEOTIDE SEQUENCE [LARGE SCALE GENOMIC DNA]</scope>
    <source>
        <strain evidence="3">Red745</strain>
    </source>
</reference>
<gene>
    <name evidence="2" type="ORF">GMLC_24330</name>
</gene>
<evidence type="ECO:0000313" key="3">
    <source>
        <dbReference type="Proteomes" id="UP000587586"/>
    </source>
</evidence>
<evidence type="ECO:0000313" key="2">
    <source>
        <dbReference type="EMBL" id="GFO68854.1"/>
    </source>
</evidence>
<dbReference type="Proteomes" id="UP000587586">
    <property type="component" value="Unassembled WGS sequence"/>
</dbReference>
<dbReference type="Pfam" id="PF13263">
    <property type="entry name" value="PHP_C"/>
    <property type="match status" value="1"/>
</dbReference>
<name>A0A6V8NAF5_9BACT</name>
<keyword evidence="3" id="KW-1185">Reference proteome</keyword>
<dbReference type="InterPro" id="IPR052018">
    <property type="entry name" value="PHP_domain"/>
</dbReference>
<dbReference type="Gene3D" id="3.90.1200.10">
    <property type="match status" value="1"/>
</dbReference>
<protein>
    <submittedName>
        <fullName evidence="2">Phosphotransferase</fullName>
    </submittedName>
</protein>
<sequence>MLLEMHCHTLEHSSCSTVPALELVRQVRAKGLQGLVITDHHFLWSDAGLAELRRQAALPEDFVLLSGQETNVPRFGDLLIYGAAEVVPRSTPLEEIRRQYPDCAIIWAHPYRDGRVPSAEMLRSPLLNGIEIFNSNHTVHGNSRSFQDWRSYGYTATAGTDTHAASYAGIYPTRFDVPVASLADLVHALRSGACRPYLQVVTHREARKVTQVKIGSEQSAESRDSIIIRTPTDQASWTKAQRAYHIMSSIGEHGFRAGSLRVPQAIEKDAVQKTLIEQGVAGKSLFDMLLNCSPADGYRYLELAARWLARLHRLHLRITTPEEFLREEERRLGGEVRRFAEIEHPYRGKVAEIATAVQSAEQELVQQHPDDLVQGHGDFQPQNIIIGHDDPGDPGTCYLAAIDFERSQFMPPAFDVGWFLAQFRSQFGQHPELRGRYPEESFLETYRGEMGELLDEDFPVQVELFRARTNLSIGAYLVKLKLGESGELWRILVEAEHSLLVLNG</sequence>
<dbReference type="SUPFAM" id="SSF56112">
    <property type="entry name" value="Protein kinase-like (PK-like)"/>
    <property type="match status" value="1"/>
</dbReference>
<dbReference type="Pfam" id="PF01636">
    <property type="entry name" value="APH"/>
    <property type="match status" value="1"/>
</dbReference>
<dbReference type="InterPro" id="IPR011009">
    <property type="entry name" value="Kinase-like_dom_sf"/>
</dbReference>
<dbReference type="GO" id="GO:0035312">
    <property type="term" value="F:5'-3' DNA exonuclease activity"/>
    <property type="evidence" value="ECO:0007669"/>
    <property type="project" value="TreeGrafter"/>
</dbReference>
<accession>A0A6V8NAF5</accession>
<dbReference type="Gene3D" id="3.20.20.140">
    <property type="entry name" value="Metal-dependent hydrolases"/>
    <property type="match status" value="1"/>
</dbReference>
<comment type="caution">
    <text evidence="2">The sequence shown here is derived from an EMBL/GenBank/DDBJ whole genome shotgun (WGS) entry which is preliminary data.</text>
</comment>
<dbReference type="InterPro" id="IPR002575">
    <property type="entry name" value="Aminoglycoside_PTrfase"/>
</dbReference>
<dbReference type="AlphaFoldDB" id="A0A6V8NAF5"/>
<organism evidence="2 3">
    <name type="scientific">Geomonas limicola</name>
    <dbReference type="NCBI Taxonomy" id="2740186"/>
    <lineage>
        <taxon>Bacteria</taxon>
        <taxon>Pseudomonadati</taxon>
        <taxon>Thermodesulfobacteriota</taxon>
        <taxon>Desulfuromonadia</taxon>
        <taxon>Geobacterales</taxon>
        <taxon>Geobacteraceae</taxon>
        <taxon>Geomonas</taxon>
    </lineage>
</organism>
<dbReference type="CDD" id="cd07432">
    <property type="entry name" value="PHP_HisPPase"/>
    <property type="match status" value="1"/>
</dbReference>
<keyword evidence="2" id="KW-0808">Transferase</keyword>
<dbReference type="GO" id="GO:0016740">
    <property type="term" value="F:transferase activity"/>
    <property type="evidence" value="ECO:0007669"/>
    <property type="project" value="UniProtKB-KW"/>
</dbReference>
<dbReference type="EMBL" id="BLXZ01000004">
    <property type="protein sequence ID" value="GFO68854.1"/>
    <property type="molecule type" value="Genomic_DNA"/>
</dbReference>
<dbReference type="RefSeq" id="WP_183361400.1">
    <property type="nucleotide sequence ID" value="NZ_BLXZ01000004.1"/>
</dbReference>
<dbReference type="InterPro" id="IPR016195">
    <property type="entry name" value="Pol/histidinol_Pase-like"/>
</dbReference>
<dbReference type="GO" id="GO:0004534">
    <property type="term" value="F:5'-3' RNA exonuclease activity"/>
    <property type="evidence" value="ECO:0007669"/>
    <property type="project" value="TreeGrafter"/>
</dbReference>